<dbReference type="Pfam" id="PF22677">
    <property type="entry name" value="Ble-like_N"/>
    <property type="match status" value="1"/>
</dbReference>
<name>A0ABW3L9M6_9BACL</name>
<sequence length="143" mass="16310">MAIQSKHLFVNLPVKDLDKSMTFFSDIGFEFNEQMTDKNAACLIVGPNMFVMLLVEEFFKTFSKKQLADPRTSTEVIISISTDSRAGVDELVNDALSAGGTVSNDKMDNEFMYGWSFEDIDGHLWEVMYMPEDDDDRDEDFYA</sequence>
<dbReference type="PANTHER" id="PTHR36503:SF2">
    <property type="entry name" value="BLR2408 PROTEIN"/>
    <property type="match status" value="1"/>
</dbReference>
<dbReference type="InterPro" id="IPR029068">
    <property type="entry name" value="Glyas_Bleomycin-R_OHBP_Dase"/>
</dbReference>
<accession>A0ABW3L9M6</accession>
<feature type="domain" description="Glyoxalase/Bleomycin resistance-like N-terminal" evidence="1">
    <location>
        <begin position="8"/>
        <end position="46"/>
    </location>
</feature>
<dbReference type="Proteomes" id="UP001597109">
    <property type="component" value="Unassembled WGS sequence"/>
</dbReference>
<evidence type="ECO:0000313" key="2">
    <source>
        <dbReference type="EMBL" id="MFD1031030.1"/>
    </source>
</evidence>
<dbReference type="EMBL" id="JBHTKI010000008">
    <property type="protein sequence ID" value="MFD1031030.1"/>
    <property type="molecule type" value="Genomic_DNA"/>
</dbReference>
<reference evidence="3" key="1">
    <citation type="journal article" date="2019" name="Int. J. Syst. Evol. Microbiol.">
        <title>The Global Catalogue of Microorganisms (GCM) 10K type strain sequencing project: providing services to taxonomists for standard genome sequencing and annotation.</title>
        <authorList>
            <consortium name="The Broad Institute Genomics Platform"/>
            <consortium name="The Broad Institute Genome Sequencing Center for Infectious Disease"/>
            <person name="Wu L."/>
            <person name="Ma J."/>
        </authorList>
    </citation>
    <scope>NUCLEOTIDE SEQUENCE [LARGE SCALE GENOMIC DNA]</scope>
    <source>
        <strain evidence="3">CCUG 56756</strain>
    </source>
</reference>
<organism evidence="2 3">
    <name type="scientific">Metaplanococcus flavidus</name>
    <dbReference type="NCBI Taxonomy" id="569883"/>
    <lineage>
        <taxon>Bacteria</taxon>
        <taxon>Bacillati</taxon>
        <taxon>Bacillota</taxon>
        <taxon>Bacilli</taxon>
        <taxon>Bacillales</taxon>
        <taxon>Caryophanaceae</taxon>
        <taxon>Metaplanococcus</taxon>
    </lineage>
</organism>
<dbReference type="InterPro" id="IPR053863">
    <property type="entry name" value="Glyoxy/Ble-like_N"/>
</dbReference>
<evidence type="ECO:0000313" key="3">
    <source>
        <dbReference type="Proteomes" id="UP001597109"/>
    </source>
</evidence>
<gene>
    <name evidence="2" type="ORF">ACFQ1X_06245</name>
</gene>
<comment type="caution">
    <text evidence="2">The sequence shown here is derived from an EMBL/GenBank/DDBJ whole genome shotgun (WGS) entry which is preliminary data.</text>
</comment>
<dbReference type="RefSeq" id="WP_144837459.1">
    <property type="nucleotide sequence ID" value="NZ_JBHTKI010000008.1"/>
</dbReference>
<dbReference type="PANTHER" id="PTHR36503">
    <property type="entry name" value="BLR2520 PROTEIN"/>
    <property type="match status" value="1"/>
</dbReference>
<dbReference type="SUPFAM" id="SSF54593">
    <property type="entry name" value="Glyoxalase/Bleomycin resistance protein/Dihydroxybiphenyl dioxygenase"/>
    <property type="match status" value="1"/>
</dbReference>
<proteinExistence type="predicted"/>
<evidence type="ECO:0000259" key="1">
    <source>
        <dbReference type="Pfam" id="PF22677"/>
    </source>
</evidence>
<dbReference type="Gene3D" id="3.10.180.10">
    <property type="entry name" value="2,3-Dihydroxybiphenyl 1,2-Dioxygenase, domain 1"/>
    <property type="match status" value="1"/>
</dbReference>
<keyword evidence="3" id="KW-1185">Reference proteome</keyword>
<protein>
    <submittedName>
        <fullName evidence="2">VOC family protein</fullName>
    </submittedName>
</protein>